<evidence type="ECO:0000256" key="1">
    <source>
        <dbReference type="SAM" id="Phobius"/>
    </source>
</evidence>
<feature type="transmembrane region" description="Helical" evidence="1">
    <location>
        <begin position="27"/>
        <end position="46"/>
    </location>
</feature>
<keyword evidence="1" id="KW-1133">Transmembrane helix</keyword>
<dbReference type="EMBL" id="CP000384">
    <property type="protein sequence ID" value="ABG07726.1"/>
    <property type="molecule type" value="Genomic_DNA"/>
</dbReference>
<dbReference type="InterPro" id="IPR052155">
    <property type="entry name" value="Biofilm_reg_signaling"/>
</dbReference>
<dbReference type="InterPro" id="IPR001633">
    <property type="entry name" value="EAL_dom"/>
</dbReference>
<dbReference type="Gene3D" id="3.30.70.270">
    <property type="match status" value="1"/>
</dbReference>
<feature type="transmembrane region" description="Helical" evidence="1">
    <location>
        <begin position="52"/>
        <end position="73"/>
    </location>
</feature>
<dbReference type="CDD" id="cd01949">
    <property type="entry name" value="GGDEF"/>
    <property type="match status" value="1"/>
</dbReference>
<keyword evidence="1" id="KW-0472">Membrane</keyword>
<dbReference type="InterPro" id="IPR043128">
    <property type="entry name" value="Rev_trsase/Diguanyl_cyclase"/>
</dbReference>
<feature type="transmembrane region" description="Helical" evidence="1">
    <location>
        <begin position="85"/>
        <end position="104"/>
    </location>
</feature>
<gene>
    <name evidence="4" type="ordered locus">Mmcs_1615</name>
</gene>
<keyword evidence="1" id="KW-0812">Transmembrane</keyword>
<reference evidence="4" key="1">
    <citation type="submission" date="2006-06" db="EMBL/GenBank/DDBJ databases">
        <title>Complete sequence of chromosome of Mycobacterium sp. MCS.</title>
        <authorList>
            <consortium name="US DOE Joint Genome Institute"/>
            <person name="Copeland A."/>
            <person name="Lucas S."/>
            <person name="Lapidus A."/>
            <person name="Barry K."/>
            <person name="Detter J.C."/>
            <person name="Glavina del Rio T."/>
            <person name="Hammon N."/>
            <person name="Israni S."/>
            <person name="Dalin E."/>
            <person name="Tice H."/>
            <person name="Pitluck S."/>
            <person name="Martinez M."/>
            <person name="Schmutz J."/>
            <person name="Larimer F."/>
            <person name="Land M."/>
            <person name="Hauser L."/>
            <person name="Kyrpides N."/>
            <person name="Kim E."/>
            <person name="Miller C.D."/>
            <person name="Hughes J.E."/>
            <person name="Anderson A.J."/>
            <person name="Sims R.C."/>
            <person name="Richardson P."/>
        </authorList>
    </citation>
    <scope>NUCLEOTIDE SEQUENCE [LARGE SCALE GENOMIC DNA]</scope>
    <source>
        <strain evidence="4">MCS</strain>
    </source>
</reference>
<dbReference type="Gene3D" id="3.20.20.450">
    <property type="entry name" value="EAL domain"/>
    <property type="match status" value="1"/>
</dbReference>
<dbReference type="SMART" id="SM00267">
    <property type="entry name" value="GGDEF"/>
    <property type="match status" value="1"/>
</dbReference>
<evidence type="ECO:0000259" key="3">
    <source>
        <dbReference type="PROSITE" id="PS50887"/>
    </source>
</evidence>
<dbReference type="Pfam" id="PF00563">
    <property type="entry name" value="EAL"/>
    <property type="match status" value="1"/>
</dbReference>
<dbReference type="AlphaFoldDB" id="A0A5Q5BHN0"/>
<dbReference type="PANTHER" id="PTHR44757">
    <property type="entry name" value="DIGUANYLATE CYCLASE DGCP"/>
    <property type="match status" value="1"/>
</dbReference>
<feature type="domain" description="GGDEF" evidence="3">
    <location>
        <begin position="385"/>
        <end position="518"/>
    </location>
</feature>
<proteinExistence type="predicted"/>
<dbReference type="CDD" id="cd01948">
    <property type="entry name" value="EAL"/>
    <property type="match status" value="1"/>
</dbReference>
<name>A0A5Q5BHN0_MYCSS</name>
<protein>
    <submittedName>
        <fullName evidence="4">Diguanylate cyclase/phosphodiesterase</fullName>
    </submittedName>
</protein>
<dbReference type="Pfam" id="PF00990">
    <property type="entry name" value="GGDEF"/>
    <property type="match status" value="1"/>
</dbReference>
<feature type="transmembrane region" description="Helical" evidence="1">
    <location>
        <begin position="293"/>
        <end position="313"/>
    </location>
</feature>
<dbReference type="SMART" id="SM00052">
    <property type="entry name" value="EAL"/>
    <property type="match status" value="1"/>
</dbReference>
<feature type="transmembrane region" description="Helical" evidence="1">
    <location>
        <begin position="319"/>
        <end position="337"/>
    </location>
</feature>
<evidence type="ECO:0000259" key="2">
    <source>
        <dbReference type="PROSITE" id="PS50883"/>
    </source>
</evidence>
<dbReference type="InterPro" id="IPR000160">
    <property type="entry name" value="GGDEF_dom"/>
</dbReference>
<feature type="transmembrane region" description="Helical" evidence="1">
    <location>
        <begin position="190"/>
        <end position="212"/>
    </location>
</feature>
<sequence>MCWRGIMGWLPANCGGSVSVKSAQWRLMVFAVVAVLAWVNALAIFGDDVARRVAVVLQATAGVSALVAAVLVARKSAGVARWWRLLVIAAMGSWLVAEMVWFFGGAGRGGDEAHPVAVVAYFLPPVLSLAAMVVLARGGGGLRGRHSGLRHSRVVAVLDGLVAASAFSILAFIAGLGAMTGAALPRSQSVPVVVAYSLLEVVVVVVAALMAMAYRRDRPDRVNYLLLSGGVLTIAASDRLIAYLRTVGAESGDLWAGVGFTLGPLIIAFAVLEVRPKPVTGRGEDAMDWLQAFLPYIGFLCIIGLLSYHLLIGRDMPKLVIAVAVVMIALVTARQVVAMRAQRLVTNQLYEAQRRLAHQVHHDPLTGLPNRVLFAKRLDEAMHDGKFVLIFVDIDDFKEVNDQFGHAAGDDLLCAVGERLRRCVGPSDTLARIGGDEFAILVEGEHDAPEVVADKLRVALRDPFAVHGSSVRVRASMGLVRPSVDEPNPTSDDLLRQADISMYAGKRLGKDTAVVYRPSSGVSVDFPSALRQADGGVPKGFTLAYQPVVTLPHAAPVAVEALARWTAPNGMQISPETFVAVAEGAGLGGALDAMVLDLACREMEAAGLDVALHVNIGAARLGNRGFEQQVVRTLERHGIEPERLVLEITETVPIVDLAKGAAAIRRLRSFGVQVALDDFGAGFNSLNYLHALPIDVVKLDRSLVVGGEPDRDVALYRSVIGLCDALGLDVIAEGIEYPEQADTVFAAGCRMAQGHLFGRAVPLSELGRVLSAAWEEAVPRP</sequence>
<dbReference type="InterPro" id="IPR029787">
    <property type="entry name" value="Nucleotide_cyclase"/>
</dbReference>
<feature type="transmembrane region" description="Helical" evidence="1">
    <location>
        <begin position="157"/>
        <end position="184"/>
    </location>
</feature>
<dbReference type="PROSITE" id="PS50887">
    <property type="entry name" value="GGDEF"/>
    <property type="match status" value="1"/>
</dbReference>
<dbReference type="NCBIfam" id="TIGR00254">
    <property type="entry name" value="GGDEF"/>
    <property type="match status" value="1"/>
</dbReference>
<dbReference type="InterPro" id="IPR035919">
    <property type="entry name" value="EAL_sf"/>
</dbReference>
<dbReference type="PROSITE" id="PS50883">
    <property type="entry name" value="EAL"/>
    <property type="match status" value="1"/>
</dbReference>
<feature type="transmembrane region" description="Helical" evidence="1">
    <location>
        <begin position="116"/>
        <end position="136"/>
    </location>
</feature>
<dbReference type="PANTHER" id="PTHR44757:SF2">
    <property type="entry name" value="BIOFILM ARCHITECTURE MAINTENANCE PROTEIN MBAA"/>
    <property type="match status" value="1"/>
</dbReference>
<dbReference type="SUPFAM" id="SSF55073">
    <property type="entry name" value="Nucleotide cyclase"/>
    <property type="match status" value="1"/>
</dbReference>
<feature type="transmembrane region" description="Helical" evidence="1">
    <location>
        <begin position="254"/>
        <end position="272"/>
    </location>
</feature>
<feature type="domain" description="EAL" evidence="2">
    <location>
        <begin position="523"/>
        <end position="774"/>
    </location>
</feature>
<evidence type="ECO:0000313" key="4">
    <source>
        <dbReference type="EMBL" id="ABG07726.1"/>
    </source>
</evidence>
<accession>A0A5Q5BHN0</accession>
<dbReference type="KEGG" id="mmc:Mmcs_1615"/>
<dbReference type="SUPFAM" id="SSF141868">
    <property type="entry name" value="EAL domain-like"/>
    <property type="match status" value="1"/>
</dbReference>
<organism evidence="4">
    <name type="scientific">Mycobacterium sp. (strain MCS)</name>
    <dbReference type="NCBI Taxonomy" id="164756"/>
    <lineage>
        <taxon>Bacteria</taxon>
        <taxon>Bacillati</taxon>
        <taxon>Actinomycetota</taxon>
        <taxon>Actinomycetes</taxon>
        <taxon>Mycobacteriales</taxon>
        <taxon>Mycobacteriaceae</taxon>
        <taxon>Mycobacterium</taxon>
    </lineage>
</organism>